<dbReference type="EMBL" id="DXCP01000005">
    <property type="protein sequence ID" value="HIY79009.1"/>
    <property type="molecule type" value="Genomic_DNA"/>
</dbReference>
<feature type="compositionally biased region" description="Basic and acidic residues" evidence="1">
    <location>
        <begin position="1"/>
        <end position="16"/>
    </location>
</feature>
<evidence type="ECO:0000313" key="3">
    <source>
        <dbReference type="Proteomes" id="UP000824133"/>
    </source>
</evidence>
<evidence type="ECO:0008006" key="4">
    <source>
        <dbReference type="Google" id="ProtNLM"/>
    </source>
</evidence>
<evidence type="ECO:0000256" key="1">
    <source>
        <dbReference type="SAM" id="MobiDB-lite"/>
    </source>
</evidence>
<organism evidence="2 3">
    <name type="scientific">Candidatus Olsenella excrementavium</name>
    <dbReference type="NCBI Taxonomy" id="2838709"/>
    <lineage>
        <taxon>Bacteria</taxon>
        <taxon>Bacillati</taxon>
        <taxon>Actinomycetota</taxon>
        <taxon>Coriobacteriia</taxon>
        <taxon>Coriobacteriales</taxon>
        <taxon>Atopobiaceae</taxon>
        <taxon>Olsenella</taxon>
    </lineage>
</organism>
<protein>
    <recommendedName>
        <fullName evidence="4">DUF721 domain-containing protein</fullName>
    </recommendedName>
</protein>
<accession>A0A9D1Z9E0</accession>
<feature type="region of interest" description="Disordered" evidence="1">
    <location>
        <begin position="117"/>
        <end position="143"/>
    </location>
</feature>
<reference evidence="2" key="1">
    <citation type="journal article" date="2021" name="PeerJ">
        <title>Extensive microbial diversity within the chicken gut microbiome revealed by metagenomics and culture.</title>
        <authorList>
            <person name="Gilroy R."/>
            <person name="Ravi A."/>
            <person name="Getino M."/>
            <person name="Pursley I."/>
            <person name="Horton D.L."/>
            <person name="Alikhan N.F."/>
            <person name="Baker D."/>
            <person name="Gharbi K."/>
            <person name="Hall N."/>
            <person name="Watson M."/>
            <person name="Adriaenssens E.M."/>
            <person name="Foster-Nyarko E."/>
            <person name="Jarju S."/>
            <person name="Secka A."/>
            <person name="Antonio M."/>
            <person name="Oren A."/>
            <person name="Chaudhuri R.R."/>
            <person name="La Ragione R."/>
            <person name="Hildebrand F."/>
            <person name="Pallen M.J."/>
        </authorList>
    </citation>
    <scope>NUCLEOTIDE SEQUENCE</scope>
    <source>
        <strain evidence="2">ChiHjej10B9-743</strain>
    </source>
</reference>
<name>A0A9D1Z9E0_9ACTN</name>
<evidence type="ECO:0000313" key="2">
    <source>
        <dbReference type="EMBL" id="HIY79009.1"/>
    </source>
</evidence>
<proteinExistence type="predicted"/>
<dbReference type="Proteomes" id="UP000824133">
    <property type="component" value="Unassembled WGS sequence"/>
</dbReference>
<gene>
    <name evidence="2" type="ORF">IAA42_01010</name>
</gene>
<dbReference type="AlphaFoldDB" id="A0A9D1Z9E0"/>
<feature type="region of interest" description="Disordered" evidence="1">
    <location>
        <begin position="1"/>
        <end position="37"/>
    </location>
</feature>
<comment type="caution">
    <text evidence="2">The sequence shown here is derived from an EMBL/GenBank/DDBJ whole genome shotgun (WGS) entry which is preliminary data.</text>
</comment>
<sequence length="176" mass="19751">MSDEMTREVRRRERGGEGVGNLLGRALDQLGSTGERDGSSRAWVAWNRVNGDVERAHSTGAYVGAPRRGARDPELVIYVDSHAFITDFSANREVYLARLETAGLRFSRIEFRLSKRPRAETVPSPSPRRGTRPLPELDAAEEREVEELCAGLPTTLRESVSRAMRVSYRAQKQEHS</sequence>
<reference evidence="2" key="2">
    <citation type="submission" date="2021-04" db="EMBL/GenBank/DDBJ databases">
        <authorList>
            <person name="Gilroy R."/>
        </authorList>
    </citation>
    <scope>NUCLEOTIDE SEQUENCE</scope>
    <source>
        <strain evidence="2">ChiHjej10B9-743</strain>
    </source>
</reference>